<gene>
    <name evidence="1" type="ORF">TBRA_LOCUS9392</name>
</gene>
<proteinExistence type="predicted"/>
<reference evidence="1 2" key="1">
    <citation type="submission" date="2020-02" db="EMBL/GenBank/DDBJ databases">
        <authorList>
            <person name="Ferguson B K."/>
        </authorList>
    </citation>
    <scope>NUCLEOTIDE SEQUENCE [LARGE SCALE GENOMIC DNA]</scope>
</reference>
<dbReference type="Proteomes" id="UP000479190">
    <property type="component" value="Unassembled WGS sequence"/>
</dbReference>
<name>A0A6H5IKC1_9HYME</name>
<organism evidence="1 2">
    <name type="scientific">Trichogramma brassicae</name>
    <dbReference type="NCBI Taxonomy" id="86971"/>
    <lineage>
        <taxon>Eukaryota</taxon>
        <taxon>Metazoa</taxon>
        <taxon>Ecdysozoa</taxon>
        <taxon>Arthropoda</taxon>
        <taxon>Hexapoda</taxon>
        <taxon>Insecta</taxon>
        <taxon>Pterygota</taxon>
        <taxon>Neoptera</taxon>
        <taxon>Endopterygota</taxon>
        <taxon>Hymenoptera</taxon>
        <taxon>Apocrita</taxon>
        <taxon>Proctotrupomorpha</taxon>
        <taxon>Chalcidoidea</taxon>
        <taxon>Trichogrammatidae</taxon>
        <taxon>Trichogramma</taxon>
    </lineage>
</organism>
<protein>
    <submittedName>
        <fullName evidence="1">Uncharacterized protein</fullName>
    </submittedName>
</protein>
<sequence>MLLLRIFSQISGLVKLPASQLKNGPQFVLIENNFALSTIDDKRERGVSLLISSNEPIDFPPHERSKNTQIKPRAFDAFMYSK</sequence>
<evidence type="ECO:0000313" key="1">
    <source>
        <dbReference type="EMBL" id="CAB0037568.1"/>
    </source>
</evidence>
<dbReference type="EMBL" id="CADCXV010000860">
    <property type="protein sequence ID" value="CAB0037568.1"/>
    <property type="molecule type" value="Genomic_DNA"/>
</dbReference>
<dbReference type="AlphaFoldDB" id="A0A6H5IKC1"/>
<accession>A0A6H5IKC1</accession>
<evidence type="ECO:0000313" key="2">
    <source>
        <dbReference type="Proteomes" id="UP000479190"/>
    </source>
</evidence>
<keyword evidence="2" id="KW-1185">Reference proteome</keyword>